<dbReference type="SUPFAM" id="SSF55874">
    <property type="entry name" value="ATPase domain of HSP90 chaperone/DNA topoisomerase II/histidine kinase"/>
    <property type="match status" value="1"/>
</dbReference>
<keyword evidence="9" id="KW-0902">Two-component regulatory system</keyword>
<dbReference type="CDD" id="cd06225">
    <property type="entry name" value="HAMP"/>
    <property type="match status" value="1"/>
</dbReference>
<evidence type="ECO:0000256" key="12">
    <source>
        <dbReference type="PROSITE-ProRule" id="PRU00169"/>
    </source>
</evidence>
<keyword evidence="6" id="KW-0547">Nucleotide-binding</keyword>
<comment type="catalytic activity">
    <reaction evidence="1">
        <text>ATP + protein L-histidine = ADP + protein N-phospho-L-histidine.</text>
        <dbReference type="EC" id="2.7.13.3"/>
    </reaction>
</comment>
<evidence type="ECO:0000256" key="10">
    <source>
        <dbReference type="ARBA" id="ARBA00064003"/>
    </source>
</evidence>
<dbReference type="CDD" id="cd16922">
    <property type="entry name" value="HATPase_EvgS-ArcB-TorS-like"/>
    <property type="match status" value="1"/>
</dbReference>
<dbReference type="Pfam" id="PF02518">
    <property type="entry name" value="HATPase_c"/>
    <property type="match status" value="1"/>
</dbReference>
<proteinExistence type="predicted"/>
<dbReference type="PANTHER" id="PTHR45339">
    <property type="entry name" value="HYBRID SIGNAL TRANSDUCTION HISTIDINE KINASE J"/>
    <property type="match status" value="1"/>
</dbReference>
<feature type="transmembrane region" description="Helical" evidence="14">
    <location>
        <begin position="285"/>
        <end position="306"/>
    </location>
</feature>
<evidence type="ECO:0000259" key="16">
    <source>
        <dbReference type="PROSITE" id="PS50110"/>
    </source>
</evidence>
<dbReference type="InterPro" id="IPR003661">
    <property type="entry name" value="HisK_dim/P_dom"/>
</dbReference>
<feature type="modified residue" description="4-aspartylphosphate" evidence="12">
    <location>
        <position position="967"/>
    </location>
</feature>
<dbReference type="GO" id="GO:0000155">
    <property type="term" value="F:phosphorelay sensor kinase activity"/>
    <property type="evidence" value="ECO:0007669"/>
    <property type="project" value="InterPro"/>
</dbReference>
<keyword evidence="14" id="KW-0812">Transmembrane</keyword>
<dbReference type="InterPro" id="IPR001789">
    <property type="entry name" value="Sig_transdc_resp-reg_receiver"/>
</dbReference>
<keyword evidence="5" id="KW-0808">Transferase</keyword>
<dbReference type="PROSITE" id="PS50109">
    <property type="entry name" value="HIS_KIN"/>
    <property type="match status" value="1"/>
</dbReference>
<sequence length="1046" mass="115398">MTFARRISHLPFHTKVLLPVLAILAALPIITVSLVDEHVEQRTLLAAQERLSAAEAVLLNSLEIRERALQEQFKNAVNEPRFKAVSQLRDANTMRAYLRDALDEFGTDVEALLYTPIDGSPSSSVRRSSRFDLANFEKSIGPNIEAALGGELNNALSVYSNSAYNTITVPVFLANAGYPNGCLSIAIAFGNQAVAELKSLTHTDIILAIDSGILASSLDHETAQTFLAENERLEIGSVNRALAFEEHFHALRNSLAPNFNTSKPLSYVLLSSYETELNALKRTRLLLLFVSAGGIAVSALIIYLLIRRITSPLRLLKEGADAVGRGDLTHRVHCSSNDECGDLARAFNQMTSNLCASRQDLETTVRELRETQDQLIERGKLLRESEQGLRLIIEGARDHAIFTIASNGKVVRWNTASERILGFTTTEAQELDYEVLFEDRPTAKADAEKRLQEAASNGEAIFEDWRRRKDGSLFWADVTLSRLEDGGFVEITRDITARHEAETAMRQAKDAAEASDRAKSEFLANMSHEFRTPMNGIIGMAGLLSSLELTEEQREFTETIRVSADNLLSIIDDVLDISKIEAGELEVSTSATNLIETIEDSLSLFQEDCEKKGIGLHLVIKNEVPASIVTDPNRLRQVIVNVVGNAIKFTHHGGVTVSVDYDSYLSRLSIAVTDTGIGIPLEKQEKLFEPFYQVESSASREFGGTGLGLAISRNLLRLLDGSLSVESEVGDGSTFTISLNAQKLETVPAFAHYPGLRTLLLVDDPIAAAALKIQLQAWGMDLDCKSSNPGPLKNALENGDYQLLLVDPSATRPDTVRAIIDTRSILKENFPHIIRFVESHSESELMHSETCISLPRPLSLRRLNRQIRDSTEKPVRVFSQELVGNENPDTPESLPAMATKRKQETKESESFADQHPLRILVVEDNPINTKVLLKFLKKLGYTAETAANGEEGFAAAESMVFDVVLMDLQMPVMNGLDSARHILSSESIEHPIYISAFTANARAEDREACQEVGMHDFVAKPARLPEIEGVLQRAYAWLAEQAKALS</sequence>
<dbReference type="Pfam" id="PF00512">
    <property type="entry name" value="HisKA"/>
    <property type="match status" value="1"/>
</dbReference>
<evidence type="ECO:0000256" key="8">
    <source>
        <dbReference type="ARBA" id="ARBA00022840"/>
    </source>
</evidence>
<dbReference type="EMBL" id="JACYFG010000051">
    <property type="protein sequence ID" value="MBD5781963.1"/>
    <property type="molecule type" value="Genomic_DNA"/>
</dbReference>
<dbReference type="Gene3D" id="3.40.50.2300">
    <property type="match status" value="1"/>
</dbReference>
<dbReference type="PROSITE" id="PS50110">
    <property type="entry name" value="RESPONSE_REGULATORY"/>
    <property type="match status" value="1"/>
</dbReference>
<dbReference type="FunFam" id="1.10.287.130:FF:000002">
    <property type="entry name" value="Two-component osmosensing histidine kinase"/>
    <property type="match status" value="1"/>
</dbReference>
<dbReference type="Gene3D" id="6.10.340.10">
    <property type="match status" value="1"/>
</dbReference>
<dbReference type="SUPFAM" id="SSF158472">
    <property type="entry name" value="HAMP domain-like"/>
    <property type="match status" value="1"/>
</dbReference>
<dbReference type="InterPro" id="IPR004358">
    <property type="entry name" value="Sig_transdc_His_kin-like_C"/>
</dbReference>
<keyword evidence="8" id="KW-0067">ATP-binding</keyword>
<dbReference type="PRINTS" id="PR00344">
    <property type="entry name" value="BCTRLSENSOR"/>
</dbReference>
<evidence type="ECO:0000313" key="19">
    <source>
        <dbReference type="EMBL" id="MBD5781963.1"/>
    </source>
</evidence>
<dbReference type="InterPro" id="IPR000014">
    <property type="entry name" value="PAS"/>
</dbReference>
<feature type="domain" description="HAMP" evidence="18">
    <location>
        <begin position="307"/>
        <end position="359"/>
    </location>
</feature>
<feature type="domain" description="Histidine kinase" evidence="15">
    <location>
        <begin position="525"/>
        <end position="743"/>
    </location>
</feature>
<dbReference type="SMART" id="SM00388">
    <property type="entry name" value="HisKA"/>
    <property type="match status" value="1"/>
</dbReference>
<evidence type="ECO:0000256" key="2">
    <source>
        <dbReference type="ARBA" id="ARBA00004370"/>
    </source>
</evidence>
<evidence type="ECO:0000256" key="7">
    <source>
        <dbReference type="ARBA" id="ARBA00022777"/>
    </source>
</evidence>
<evidence type="ECO:0000256" key="3">
    <source>
        <dbReference type="ARBA" id="ARBA00012438"/>
    </source>
</evidence>
<keyword evidence="14" id="KW-0472">Membrane</keyword>
<dbReference type="InterPro" id="IPR005467">
    <property type="entry name" value="His_kinase_dom"/>
</dbReference>
<keyword evidence="4 12" id="KW-0597">Phosphoprotein</keyword>
<feature type="domain" description="PAS" evidence="17">
    <location>
        <begin position="385"/>
        <end position="458"/>
    </location>
</feature>
<dbReference type="PANTHER" id="PTHR45339:SF1">
    <property type="entry name" value="HYBRID SIGNAL TRANSDUCTION HISTIDINE KINASE J"/>
    <property type="match status" value="1"/>
</dbReference>
<dbReference type="GO" id="GO:0016020">
    <property type="term" value="C:membrane"/>
    <property type="evidence" value="ECO:0007669"/>
    <property type="project" value="UniProtKB-SubCell"/>
</dbReference>
<keyword evidence="14" id="KW-1133">Transmembrane helix</keyword>
<dbReference type="InterPro" id="IPR003660">
    <property type="entry name" value="HAMP_dom"/>
</dbReference>
<evidence type="ECO:0000259" key="18">
    <source>
        <dbReference type="PROSITE" id="PS50885"/>
    </source>
</evidence>
<feature type="domain" description="Response regulatory" evidence="16">
    <location>
        <begin position="918"/>
        <end position="1035"/>
    </location>
</feature>
<evidence type="ECO:0000256" key="11">
    <source>
        <dbReference type="ARBA" id="ARBA00068150"/>
    </source>
</evidence>
<evidence type="ECO:0000256" key="13">
    <source>
        <dbReference type="SAM" id="MobiDB-lite"/>
    </source>
</evidence>
<dbReference type="Gene3D" id="3.30.450.20">
    <property type="entry name" value="PAS domain"/>
    <property type="match status" value="1"/>
</dbReference>
<keyword evidence="7" id="KW-0418">Kinase</keyword>
<dbReference type="Gene3D" id="1.10.287.130">
    <property type="match status" value="1"/>
</dbReference>
<dbReference type="SUPFAM" id="SSF55785">
    <property type="entry name" value="PYP-like sensor domain (PAS domain)"/>
    <property type="match status" value="1"/>
</dbReference>
<gene>
    <name evidence="19" type="ORF">IEN85_20860</name>
</gene>
<keyword evidence="20" id="KW-1185">Reference proteome</keyword>
<comment type="subunit">
    <text evidence="10">At low DSF concentrations, interacts with RpfF.</text>
</comment>
<dbReference type="SMART" id="SM00304">
    <property type="entry name" value="HAMP"/>
    <property type="match status" value="1"/>
</dbReference>
<dbReference type="Pfam" id="PF13426">
    <property type="entry name" value="PAS_9"/>
    <property type="match status" value="1"/>
</dbReference>
<accession>A0A927IJM5</accession>
<organism evidence="19 20">
    <name type="scientific">Pelagicoccus enzymogenes</name>
    <dbReference type="NCBI Taxonomy" id="2773457"/>
    <lineage>
        <taxon>Bacteria</taxon>
        <taxon>Pseudomonadati</taxon>
        <taxon>Verrucomicrobiota</taxon>
        <taxon>Opitutia</taxon>
        <taxon>Puniceicoccales</taxon>
        <taxon>Pelagicoccaceae</taxon>
        <taxon>Pelagicoccus</taxon>
    </lineage>
</organism>
<evidence type="ECO:0000256" key="14">
    <source>
        <dbReference type="SAM" id="Phobius"/>
    </source>
</evidence>
<evidence type="ECO:0000313" key="20">
    <source>
        <dbReference type="Proteomes" id="UP000622317"/>
    </source>
</evidence>
<dbReference type="InterPro" id="IPR035965">
    <property type="entry name" value="PAS-like_dom_sf"/>
</dbReference>
<dbReference type="InterPro" id="IPR011006">
    <property type="entry name" value="CheY-like_superfamily"/>
</dbReference>
<evidence type="ECO:0000256" key="4">
    <source>
        <dbReference type="ARBA" id="ARBA00022553"/>
    </source>
</evidence>
<dbReference type="SUPFAM" id="SSF47384">
    <property type="entry name" value="Homodimeric domain of signal transducing histidine kinase"/>
    <property type="match status" value="1"/>
</dbReference>
<dbReference type="GO" id="GO:0005524">
    <property type="term" value="F:ATP binding"/>
    <property type="evidence" value="ECO:0007669"/>
    <property type="project" value="UniProtKB-KW"/>
</dbReference>
<evidence type="ECO:0000259" key="15">
    <source>
        <dbReference type="PROSITE" id="PS50109"/>
    </source>
</evidence>
<dbReference type="EC" id="2.7.13.3" evidence="3"/>
<dbReference type="Proteomes" id="UP000622317">
    <property type="component" value="Unassembled WGS sequence"/>
</dbReference>
<name>A0A927IJM5_9BACT</name>
<dbReference type="RefSeq" id="WP_191619037.1">
    <property type="nucleotide sequence ID" value="NZ_JACYFG010000051.1"/>
</dbReference>
<dbReference type="InterPro" id="IPR036097">
    <property type="entry name" value="HisK_dim/P_sf"/>
</dbReference>
<comment type="caution">
    <text evidence="19">The sequence shown here is derived from an EMBL/GenBank/DDBJ whole genome shotgun (WGS) entry which is preliminary data.</text>
</comment>
<feature type="region of interest" description="Disordered" evidence="13">
    <location>
        <begin position="883"/>
        <end position="910"/>
    </location>
</feature>
<dbReference type="SUPFAM" id="SSF52172">
    <property type="entry name" value="CheY-like"/>
    <property type="match status" value="1"/>
</dbReference>
<protein>
    <recommendedName>
        <fullName evidence="11">Sensory/regulatory protein RpfC</fullName>
        <ecNumber evidence="3">2.7.13.3</ecNumber>
    </recommendedName>
</protein>
<evidence type="ECO:0000256" key="5">
    <source>
        <dbReference type="ARBA" id="ARBA00022679"/>
    </source>
</evidence>
<dbReference type="CDD" id="cd17546">
    <property type="entry name" value="REC_hyHK_CKI1_RcsC-like"/>
    <property type="match status" value="1"/>
</dbReference>
<dbReference type="PROSITE" id="PS50885">
    <property type="entry name" value="HAMP"/>
    <property type="match status" value="1"/>
</dbReference>
<dbReference type="NCBIfam" id="TIGR00229">
    <property type="entry name" value="sensory_box"/>
    <property type="match status" value="1"/>
</dbReference>
<dbReference type="CDD" id="cd00082">
    <property type="entry name" value="HisKA"/>
    <property type="match status" value="1"/>
</dbReference>
<evidence type="ECO:0000256" key="1">
    <source>
        <dbReference type="ARBA" id="ARBA00000085"/>
    </source>
</evidence>
<dbReference type="Pfam" id="PF00672">
    <property type="entry name" value="HAMP"/>
    <property type="match status" value="1"/>
</dbReference>
<dbReference type="Pfam" id="PF00072">
    <property type="entry name" value="Response_reg"/>
    <property type="match status" value="1"/>
</dbReference>
<dbReference type="Gene3D" id="3.30.565.10">
    <property type="entry name" value="Histidine kinase-like ATPase, C-terminal domain"/>
    <property type="match status" value="1"/>
</dbReference>
<evidence type="ECO:0000256" key="9">
    <source>
        <dbReference type="ARBA" id="ARBA00023012"/>
    </source>
</evidence>
<comment type="subcellular location">
    <subcellularLocation>
        <location evidence="2">Membrane</location>
    </subcellularLocation>
</comment>
<dbReference type="FunFam" id="3.30.565.10:FF:000010">
    <property type="entry name" value="Sensor histidine kinase RcsC"/>
    <property type="match status" value="1"/>
</dbReference>
<dbReference type="AlphaFoldDB" id="A0A927IJM5"/>
<dbReference type="InterPro" id="IPR036890">
    <property type="entry name" value="HATPase_C_sf"/>
</dbReference>
<dbReference type="InterPro" id="IPR003594">
    <property type="entry name" value="HATPase_dom"/>
</dbReference>
<evidence type="ECO:0000259" key="17">
    <source>
        <dbReference type="PROSITE" id="PS50112"/>
    </source>
</evidence>
<dbReference type="CDD" id="cd00130">
    <property type="entry name" value="PAS"/>
    <property type="match status" value="1"/>
</dbReference>
<evidence type="ECO:0000256" key="6">
    <source>
        <dbReference type="ARBA" id="ARBA00022741"/>
    </source>
</evidence>
<reference evidence="19" key="1">
    <citation type="submission" date="2020-09" db="EMBL/GenBank/DDBJ databases">
        <title>Pelagicoccus enzymogenes sp. nov. with an EPS production, isolated from marine sediment.</title>
        <authorList>
            <person name="Feng X."/>
        </authorList>
    </citation>
    <scope>NUCLEOTIDE SEQUENCE</scope>
    <source>
        <strain evidence="19">NFK12</strain>
    </source>
</reference>
<dbReference type="PROSITE" id="PS50112">
    <property type="entry name" value="PAS"/>
    <property type="match status" value="1"/>
</dbReference>
<dbReference type="SMART" id="SM00448">
    <property type="entry name" value="REC"/>
    <property type="match status" value="1"/>
</dbReference>
<dbReference type="SMART" id="SM00387">
    <property type="entry name" value="HATPase_c"/>
    <property type="match status" value="1"/>
</dbReference>